<evidence type="ECO:0000313" key="4">
    <source>
        <dbReference type="EMBL" id="KAL3792395.1"/>
    </source>
</evidence>
<comment type="caution">
    <text evidence="4">The sequence shown here is derived from an EMBL/GenBank/DDBJ whole genome shotgun (WGS) entry which is preliminary data.</text>
</comment>
<dbReference type="AlphaFoldDB" id="A0ABD3PWI8"/>
<dbReference type="EMBL" id="JALLPJ020000429">
    <property type="protein sequence ID" value="KAL3792395.1"/>
    <property type="molecule type" value="Genomic_DNA"/>
</dbReference>
<dbReference type="InterPro" id="IPR027806">
    <property type="entry name" value="HARBI1_dom"/>
</dbReference>
<evidence type="ECO:0000256" key="1">
    <source>
        <dbReference type="ARBA" id="ARBA00001968"/>
    </source>
</evidence>
<sequence length="212" mass="24049">MTPPSSAGFAPVDSSLRLQGSQYQIFRSHHGTRRRRRCVSASTGTCRGDTGNDCLISVDGTDCPLARSYKKSLYSYKFKHSGFRYEIALCIKTCKIVWWNGPYLPGEMNDNMIFEDGLRGMLGPDERAEADAGYSGSAPYWTRVPDTEGPAHRAKAAKVRMRQETCNKRLKAFKIMSNRYRHDMARHQVYFGAILSILQLAFEDEPLFPVEY</sequence>
<evidence type="ECO:0000259" key="3">
    <source>
        <dbReference type="Pfam" id="PF13359"/>
    </source>
</evidence>
<protein>
    <recommendedName>
        <fullName evidence="3">DDE Tnp4 domain-containing protein</fullName>
    </recommendedName>
</protein>
<reference evidence="4 5" key="1">
    <citation type="submission" date="2024-10" db="EMBL/GenBank/DDBJ databases">
        <title>Updated reference genomes for cyclostephanoid diatoms.</title>
        <authorList>
            <person name="Roberts W.R."/>
            <person name="Alverson A.J."/>
        </authorList>
    </citation>
    <scope>NUCLEOTIDE SEQUENCE [LARGE SCALE GENOMIC DNA]</scope>
    <source>
        <strain evidence="4 5">AJA010-31</strain>
    </source>
</reference>
<organism evidence="4 5">
    <name type="scientific">Cyclotella atomus</name>
    <dbReference type="NCBI Taxonomy" id="382360"/>
    <lineage>
        <taxon>Eukaryota</taxon>
        <taxon>Sar</taxon>
        <taxon>Stramenopiles</taxon>
        <taxon>Ochrophyta</taxon>
        <taxon>Bacillariophyta</taxon>
        <taxon>Coscinodiscophyceae</taxon>
        <taxon>Thalassiosirophycidae</taxon>
        <taxon>Stephanodiscales</taxon>
        <taxon>Stephanodiscaceae</taxon>
        <taxon>Cyclotella</taxon>
    </lineage>
</organism>
<accession>A0ABD3PWI8</accession>
<dbReference type="Proteomes" id="UP001530400">
    <property type="component" value="Unassembled WGS sequence"/>
</dbReference>
<keyword evidence="2" id="KW-0479">Metal-binding</keyword>
<comment type="cofactor">
    <cofactor evidence="1">
        <name>a divalent metal cation</name>
        <dbReference type="ChEBI" id="CHEBI:60240"/>
    </cofactor>
</comment>
<dbReference type="GO" id="GO:0046872">
    <property type="term" value="F:metal ion binding"/>
    <property type="evidence" value="ECO:0007669"/>
    <property type="project" value="UniProtKB-KW"/>
</dbReference>
<dbReference type="Pfam" id="PF13359">
    <property type="entry name" value="DDE_Tnp_4"/>
    <property type="match status" value="1"/>
</dbReference>
<feature type="domain" description="DDE Tnp4" evidence="3">
    <location>
        <begin position="58"/>
        <end position="187"/>
    </location>
</feature>
<gene>
    <name evidence="4" type="ORF">ACHAWO_000976</name>
</gene>
<evidence type="ECO:0000256" key="2">
    <source>
        <dbReference type="ARBA" id="ARBA00022723"/>
    </source>
</evidence>
<evidence type="ECO:0000313" key="5">
    <source>
        <dbReference type="Proteomes" id="UP001530400"/>
    </source>
</evidence>
<proteinExistence type="predicted"/>
<keyword evidence="5" id="KW-1185">Reference proteome</keyword>
<name>A0ABD3PWI8_9STRA</name>